<organism evidence="1 2">
    <name type="scientific">Heracleum sosnowskyi</name>
    <dbReference type="NCBI Taxonomy" id="360622"/>
    <lineage>
        <taxon>Eukaryota</taxon>
        <taxon>Viridiplantae</taxon>
        <taxon>Streptophyta</taxon>
        <taxon>Embryophyta</taxon>
        <taxon>Tracheophyta</taxon>
        <taxon>Spermatophyta</taxon>
        <taxon>Magnoliopsida</taxon>
        <taxon>eudicotyledons</taxon>
        <taxon>Gunneridae</taxon>
        <taxon>Pentapetalae</taxon>
        <taxon>asterids</taxon>
        <taxon>campanulids</taxon>
        <taxon>Apiales</taxon>
        <taxon>Apiaceae</taxon>
        <taxon>Apioideae</taxon>
        <taxon>apioid superclade</taxon>
        <taxon>Tordylieae</taxon>
        <taxon>Tordyliinae</taxon>
        <taxon>Heracleum</taxon>
    </lineage>
</organism>
<dbReference type="Proteomes" id="UP001237642">
    <property type="component" value="Unassembled WGS sequence"/>
</dbReference>
<comment type="caution">
    <text evidence="1">The sequence shown here is derived from an EMBL/GenBank/DDBJ whole genome shotgun (WGS) entry which is preliminary data.</text>
</comment>
<protein>
    <submittedName>
        <fullName evidence="1">Uncharacterized protein</fullName>
    </submittedName>
</protein>
<gene>
    <name evidence="1" type="ORF">POM88_010350</name>
</gene>
<dbReference type="AlphaFoldDB" id="A0AAD8MZV3"/>
<keyword evidence="2" id="KW-1185">Reference proteome</keyword>
<proteinExistence type="predicted"/>
<name>A0AAD8MZV3_9APIA</name>
<evidence type="ECO:0000313" key="1">
    <source>
        <dbReference type="EMBL" id="KAK1391294.1"/>
    </source>
</evidence>
<reference evidence="1" key="2">
    <citation type="submission" date="2023-05" db="EMBL/GenBank/DDBJ databases">
        <authorList>
            <person name="Schelkunov M.I."/>
        </authorList>
    </citation>
    <scope>NUCLEOTIDE SEQUENCE</scope>
    <source>
        <strain evidence="1">Hsosn_3</strain>
        <tissue evidence="1">Leaf</tissue>
    </source>
</reference>
<accession>A0AAD8MZV3</accession>
<evidence type="ECO:0000313" key="2">
    <source>
        <dbReference type="Proteomes" id="UP001237642"/>
    </source>
</evidence>
<reference evidence="1" key="1">
    <citation type="submission" date="2023-02" db="EMBL/GenBank/DDBJ databases">
        <title>Genome of toxic invasive species Heracleum sosnowskyi carries increased number of genes despite the absence of recent whole-genome duplications.</title>
        <authorList>
            <person name="Schelkunov M."/>
            <person name="Shtratnikova V."/>
            <person name="Makarenko M."/>
            <person name="Klepikova A."/>
            <person name="Omelchenko D."/>
            <person name="Novikova G."/>
            <person name="Obukhova E."/>
            <person name="Bogdanov V."/>
            <person name="Penin A."/>
            <person name="Logacheva M."/>
        </authorList>
    </citation>
    <scope>NUCLEOTIDE SEQUENCE</scope>
    <source>
        <strain evidence="1">Hsosn_3</strain>
        <tissue evidence="1">Leaf</tissue>
    </source>
</reference>
<dbReference type="EMBL" id="JAUIZM010000003">
    <property type="protein sequence ID" value="KAK1391294.1"/>
    <property type="molecule type" value="Genomic_DNA"/>
</dbReference>
<sequence>MDESNDPLGVGTCTRTEAPVPVDTAELLWPVACVTVSQCHCLHRKDTNEAAEDRTAGNDIQGFYTEKAEKRTRKQDRPDRGVCEMMVSARKLPDSETGTG</sequence>